<dbReference type="InterPro" id="IPR037401">
    <property type="entry name" value="SnoaL-like"/>
</dbReference>
<reference evidence="2 3" key="1">
    <citation type="submission" date="2023-10" db="EMBL/GenBank/DDBJ databases">
        <title>Development of a sustainable strategy for remediation of hydrocarbon-contaminated territories based on the waste exchange concept.</title>
        <authorList>
            <person name="Krivoruchko A."/>
        </authorList>
    </citation>
    <scope>NUCLEOTIDE SEQUENCE [LARGE SCALE GENOMIC DNA]</scope>
    <source>
        <strain evidence="2 3">IEGM 1236</strain>
    </source>
</reference>
<dbReference type="Proteomes" id="UP001185792">
    <property type="component" value="Unassembled WGS sequence"/>
</dbReference>
<feature type="domain" description="SnoaL-like" evidence="1">
    <location>
        <begin position="5"/>
        <end position="101"/>
    </location>
</feature>
<dbReference type="Gene3D" id="3.10.450.50">
    <property type="match status" value="1"/>
</dbReference>
<dbReference type="EMBL" id="JAWLUM010000001">
    <property type="protein sequence ID" value="MDV7133905.1"/>
    <property type="molecule type" value="Genomic_DNA"/>
</dbReference>
<dbReference type="SUPFAM" id="SSF54427">
    <property type="entry name" value="NTF2-like"/>
    <property type="match status" value="1"/>
</dbReference>
<proteinExistence type="predicted"/>
<keyword evidence="3" id="KW-1185">Reference proteome</keyword>
<organism evidence="2 3">
    <name type="scientific">Williamsia marianensis</name>
    <dbReference type="NCBI Taxonomy" id="85044"/>
    <lineage>
        <taxon>Bacteria</taxon>
        <taxon>Bacillati</taxon>
        <taxon>Actinomycetota</taxon>
        <taxon>Actinomycetes</taxon>
        <taxon>Mycobacteriales</taxon>
        <taxon>Nocardiaceae</taxon>
        <taxon>Williamsia</taxon>
    </lineage>
</organism>
<evidence type="ECO:0000259" key="1">
    <source>
        <dbReference type="Pfam" id="PF12680"/>
    </source>
</evidence>
<accession>A0ABU4ERN5</accession>
<comment type="caution">
    <text evidence="2">The sequence shown here is derived from an EMBL/GenBank/DDBJ whole genome shotgun (WGS) entry which is preliminary data.</text>
</comment>
<protein>
    <submittedName>
        <fullName evidence="2">Nuclear transport factor 2 family protein</fullName>
    </submittedName>
</protein>
<evidence type="ECO:0000313" key="3">
    <source>
        <dbReference type="Proteomes" id="UP001185792"/>
    </source>
</evidence>
<name>A0ABU4ERN5_WILMA</name>
<dbReference type="Pfam" id="PF12680">
    <property type="entry name" value="SnoaL_2"/>
    <property type="match status" value="1"/>
</dbReference>
<dbReference type="InterPro" id="IPR032710">
    <property type="entry name" value="NTF2-like_dom_sf"/>
</dbReference>
<dbReference type="RefSeq" id="WP_317712852.1">
    <property type="nucleotide sequence ID" value="NZ_JAWLUM010000001.1"/>
</dbReference>
<evidence type="ECO:0000313" key="2">
    <source>
        <dbReference type="EMBL" id="MDV7133905.1"/>
    </source>
</evidence>
<sequence length="127" mass="13736">MSILIEDYYAAVDSGALEEAVSLLSEDVQFAMVLPSGTNRGSGRKAMLDYLRNRPKVNRKHKLLRVAADEDVLFAHGAVTENDTTTTGYFVGVMHVDANGCIDRYQVSFDAEFGLLSDVATAEGASS</sequence>
<gene>
    <name evidence="2" type="ORF">R4198_09370</name>
</gene>